<feature type="domain" description="Response regulatory" evidence="3">
    <location>
        <begin position="58"/>
        <end position="182"/>
    </location>
</feature>
<dbReference type="KEGG" id="ngg:RG540_CH02490"/>
<dbReference type="SMART" id="SM00052">
    <property type="entry name" value="EAL"/>
    <property type="match status" value="1"/>
</dbReference>
<dbReference type="GO" id="GO:0000160">
    <property type="term" value="P:phosphorelay signal transduction system"/>
    <property type="evidence" value="ECO:0007669"/>
    <property type="project" value="InterPro"/>
</dbReference>
<dbReference type="InterPro" id="IPR029787">
    <property type="entry name" value="Nucleotide_cyclase"/>
</dbReference>
<dbReference type="SMART" id="SM00448">
    <property type="entry name" value="REC"/>
    <property type="match status" value="1"/>
</dbReference>
<dbReference type="Pfam" id="PF11849">
    <property type="entry name" value="DUF3369"/>
    <property type="match status" value="1"/>
</dbReference>
<dbReference type="HOGENOM" id="CLU_000445_70_50_5"/>
<dbReference type="SUPFAM" id="SSF55073">
    <property type="entry name" value="Nucleotide cyclase"/>
    <property type="match status" value="1"/>
</dbReference>
<organism evidence="5 6">
    <name type="scientific">Neorhizobium galegae bv. orientalis str. HAMBI 540</name>
    <dbReference type="NCBI Taxonomy" id="1028800"/>
    <lineage>
        <taxon>Bacteria</taxon>
        <taxon>Pseudomonadati</taxon>
        <taxon>Pseudomonadota</taxon>
        <taxon>Alphaproteobacteria</taxon>
        <taxon>Hyphomicrobiales</taxon>
        <taxon>Rhizobiaceae</taxon>
        <taxon>Rhizobium/Agrobacterium group</taxon>
        <taxon>Neorhizobium</taxon>
    </lineage>
</organism>
<evidence type="ECO:0000259" key="4">
    <source>
        <dbReference type="PROSITE" id="PS50883"/>
    </source>
</evidence>
<evidence type="ECO:0000259" key="3">
    <source>
        <dbReference type="PROSITE" id="PS50110"/>
    </source>
</evidence>
<dbReference type="SUPFAM" id="SSF52172">
    <property type="entry name" value="CheY-like"/>
    <property type="match status" value="1"/>
</dbReference>
<dbReference type="PROSITE" id="PS50110">
    <property type="entry name" value="RESPONSE_REGULATORY"/>
    <property type="match status" value="1"/>
</dbReference>
<dbReference type="eggNOG" id="COG0784">
    <property type="taxonomic scope" value="Bacteria"/>
</dbReference>
<protein>
    <submittedName>
        <fullName evidence="5">Response regulator/GGDEF/EAL domain protein</fullName>
    </submittedName>
</protein>
<gene>
    <name evidence="5" type="ORF">RG540_CH02490</name>
</gene>
<evidence type="ECO:0000313" key="6">
    <source>
        <dbReference type="Proteomes" id="UP000028181"/>
    </source>
</evidence>
<name>A0A068SK71_NEOGA</name>
<dbReference type="Gene3D" id="3.40.50.2300">
    <property type="match status" value="1"/>
</dbReference>
<accession>A0A068SK71</accession>
<evidence type="ECO:0000256" key="2">
    <source>
        <dbReference type="SAM" id="MobiDB-lite"/>
    </source>
</evidence>
<dbReference type="EMBL" id="HG938353">
    <property type="protein sequence ID" value="CDN46443.1"/>
    <property type="molecule type" value="Genomic_DNA"/>
</dbReference>
<dbReference type="CDD" id="cd01948">
    <property type="entry name" value="EAL"/>
    <property type="match status" value="1"/>
</dbReference>
<dbReference type="eggNOG" id="COG5001">
    <property type="taxonomic scope" value="Bacteria"/>
</dbReference>
<dbReference type="PATRIC" id="fig|1028800.3.peg.253"/>
<dbReference type="PROSITE" id="PS50883">
    <property type="entry name" value="EAL"/>
    <property type="match status" value="1"/>
</dbReference>
<dbReference type="InterPro" id="IPR000160">
    <property type="entry name" value="GGDEF_dom"/>
</dbReference>
<reference evidence="6" key="1">
    <citation type="journal article" date="2014" name="BMC Genomics">
        <title>Genome sequencing of two Neorhizobium galegae strains reveals a noeT gene responsible for the unusual acetylation of the nodulation factors.</title>
        <authorList>
            <person name="Osterman J."/>
            <person name="Marsh J."/>
            <person name="Laine P.K."/>
            <person name="Zeng Z."/>
            <person name="Alatalo E."/>
            <person name="Sullivan J.T."/>
            <person name="Young J.P."/>
            <person name="Thomas-Oates J."/>
            <person name="Paulin L."/>
            <person name="Lindstrom K."/>
        </authorList>
    </citation>
    <scope>NUCLEOTIDE SEQUENCE [LARGE SCALE GENOMIC DNA]</scope>
    <source>
        <strain evidence="6">HAMBI 540</strain>
    </source>
</reference>
<proteinExistence type="predicted"/>
<feature type="region of interest" description="Disordered" evidence="2">
    <location>
        <begin position="1"/>
        <end position="22"/>
    </location>
</feature>
<dbReference type="Pfam" id="PF00563">
    <property type="entry name" value="EAL"/>
    <property type="match status" value="1"/>
</dbReference>
<keyword evidence="6" id="KW-1185">Reference proteome</keyword>
<dbReference type="InterPro" id="IPR035919">
    <property type="entry name" value="EAL_sf"/>
</dbReference>
<dbReference type="InterPro" id="IPR011006">
    <property type="entry name" value="CheY-like_superfamily"/>
</dbReference>
<dbReference type="InterPro" id="IPR001633">
    <property type="entry name" value="EAL_dom"/>
</dbReference>
<sequence length="769" mass="84622">MDSRKCKGPALARQSGDVSVGDIEQETQSQDLFEFHPEPAAGTGASPDQFGAEMRDFTILSVDDDAMFQNSLKLSLSGYTYRGVAPRILIASSANEAAKLLLETPSIAVLLLDVVMETDDAGLRLVRTIREVLGNSQLRIVLLTGQPGIAPMQSSLETYDIADYWLKTDLTNERLHSILTANLRTFEQIDVLNRARRGLQSIVEASNSLARSSGFEDFSRRMIHELAALLGVSEDGIVCVRGRDHEHPPRIIGSAGRFASAINQTLDTINDQSIRELIQRSLDEQASIETEKAQVLFFPGQAVAPAAAAYIATNRLIDDTERELLRVFATNIGTGLINVALTSQLDRIAYEDGLLEIANGNALKRGIQAALEIPPPRRRKVLFIELNQYARSCVSLGVEQGDHLLRAFVKRLAAAFPPPCMIARLHEDVFAVLGPEYLVRIDYVNRLEAGAQTPEALFFGAEAASLDLNHFTSAQTVIATGLLLLKKAGLKGTSGQLIEYDPNVEEETRRRFALSQQLYKAVLNREITVVFQPQIDLTDNRIVGAEILARWTRPDGSTIFPADFIPLAEANGLIVPLGQQILEQACSALRSMDEAGFPGITLGVNVSPVQLGRKEFIDELIATIRRYGLSPDRLELEITETVAMEEQQHADDVLSILRRKGFAIAIDDFGTGYSSLAKLRSLEAATLKIDQSFIAGLGGAGQNETIVEMIIRLGERMNMRVLAEGVETEQQAEWLQSRRCTLAQGFLYARPEPFEQFLARLRNSPVKTV</sequence>
<feature type="modified residue" description="4-aspartylphosphate" evidence="1">
    <location>
        <position position="113"/>
    </location>
</feature>
<dbReference type="PANTHER" id="PTHR33121:SF70">
    <property type="entry name" value="SIGNALING PROTEIN YKOW"/>
    <property type="match status" value="1"/>
</dbReference>
<dbReference type="InterPro" id="IPR050706">
    <property type="entry name" value="Cyclic-di-GMP_PDE-like"/>
</dbReference>
<dbReference type="OrthoDB" id="7326651at2"/>
<dbReference type="SUPFAM" id="SSF141868">
    <property type="entry name" value="EAL domain-like"/>
    <property type="match status" value="1"/>
</dbReference>
<evidence type="ECO:0000313" key="5">
    <source>
        <dbReference type="EMBL" id="CDN46443.1"/>
    </source>
</evidence>
<dbReference type="InterPro" id="IPR001789">
    <property type="entry name" value="Sig_transdc_resp-reg_receiver"/>
</dbReference>
<feature type="domain" description="EAL" evidence="4">
    <location>
        <begin position="511"/>
        <end position="765"/>
    </location>
</feature>
<dbReference type="AlphaFoldDB" id="A0A068SK71"/>
<dbReference type="GO" id="GO:0071111">
    <property type="term" value="F:cyclic-guanylate-specific phosphodiesterase activity"/>
    <property type="evidence" value="ECO:0007669"/>
    <property type="project" value="InterPro"/>
</dbReference>
<dbReference type="PANTHER" id="PTHR33121">
    <property type="entry name" value="CYCLIC DI-GMP PHOSPHODIESTERASE PDEF"/>
    <property type="match status" value="1"/>
</dbReference>
<keyword evidence="1" id="KW-0597">Phosphoprotein</keyword>
<dbReference type="Pfam" id="PF00990">
    <property type="entry name" value="GGDEF"/>
    <property type="match status" value="1"/>
</dbReference>
<dbReference type="InterPro" id="IPR021800">
    <property type="entry name" value="DUF3369"/>
</dbReference>
<evidence type="ECO:0000256" key="1">
    <source>
        <dbReference type="PROSITE-ProRule" id="PRU00169"/>
    </source>
</evidence>
<dbReference type="Proteomes" id="UP000028181">
    <property type="component" value="Chromosome I"/>
</dbReference>
<dbReference type="Gene3D" id="3.30.70.270">
    <property type="match status" value="1"/>
</dbReference>
<dbReference type="Gene3D" id="3.20.20.450">
    <property type="entry name" value="EAL domain"/>
    <property type="match status" value="1"/>
</dbReference>
<dbReference type="InterPro" id="IPR043128">
    <property type="entry name" value="Rev_trsase/Diguanyl_cyclase"/>
</dbReference>